<comment type="caution">
    <text evidence="2">The sequence shown here is derived from an EMBL/GenBank/DDBJ whole genome shotgun (WGS) entry which is preliminary data.</text>
</comment>
<keyword evidence="1" id="KW-1133">Transmembrane helix</keyword>
<sequence>MQTLQLSNHNFNLESSMAKLIGGIIFVIVFFLIGLSTGWQQTLLTLAVMLGILGFSYLVIAKSRVAYTLTSTHFQQHLYKGGWVVKWTNIEKIGVCTHHVDGWHQPLPWVGIKLKHYSPYLNSICPRVASDILLTQRALLYLGARQNLRDQQNRMARQNSQLKSNSRKEAKRKFIEFEDIVLDSSPYKNSHGEVYSGLLGMLANRMKYQRNYYDYDVFIAVADLDRDADEFVGLARRYLAAASAEEDPTVFNSHLETE</sequence>
<dbReference type="AlphaFoldDB" id="A0A1E5D3A9"/>
<dbReference type="Pfam" id="PF11201">
    <property type="entry name" value="DUF2982"/>
    <property type="match status" value="1"/>
</dbReference>
<keyword evidence="3" id="KW-1185">Reference proteome</keyword>
<feature type="transmembrane region" description="Helical" evidence="1">
    <location>
        <begin position="43"/>
        <end position="60"/>
    </location>
</feature>
<proteinExistence type="predicted"/>
<keyword evidence="1" id="KW-0472">Membrane</keyword>
<feature type="transmembrane region" description="Helical" evidence="1">
    <location>
        <begin position="20"/>
        <end position="37"/>
    </location>
</feature>
<protein>
    <recommendedName>
        <fullName evidence="4">DUF2982 domain-containing protein</fullName>
    </recommendedName>
</protein>
<dbReference type="EMBL" id="AJYW02000063">
    <property type="protein sequence ID" value="OEE78005.1"/>
    <property type="molecule type" value="Genomic_DNA"/>
</dbReference>
<evidence type="ECO:0000313" key="3">
    <source>
        <dbReference type="Proteomes" id="UP000094165"/>
    </source>
</evidence>
<organism evidence="2 3">
    <name type="scientific">Vibrio genomosp. F6 str. FF-238</name>
    <dbReference type="NCBI Taxonomy" id="1191298"/>
    <lineage>
        <taxon>Bacteria</taxon>
        <taxon>Pseudomonadati</taxon>
        <taxon>Pseudomonadota</taxon>
        <taxon>Gammaproteobacteria</taxon>
        <taxon>Vibrionales</taxon>
        <taxon>Vibrionaceae</taxon>
        <taxon>Vibrio</taxon>
    </lineage>
</organism>
<keyword evidence="1" id="KW-0812">Transmembrane</keyword>
<evidence type="ECO:0008006" key="4">
    <source>
        <dbReference type="Google" id="ProtNLM"/>
    </source>
</evidence>
<dbReference type="RefSeq" id="WP_017053955.1">
    <property type="nucleotide sequence ID" value="NZ_AJYW02000063.1"/>
</dbReference>
<dbReference type="InterPro" id="IPR021367">
    <property type="entry name" value="DUF2982"/>
</dbReference>
<gene>
    <name evidence="2" type="ORF">A130_13930</name>
</gene>
<accession>A0A1E5D3A9</accession>
<evidence type="ECO:0000256" key="1">
    <source>
        <dbReference type="SAM" id="Phobius"/>
    </source>
</evidence>
<reference evidence="2 3" key="1">
    <citation type="journal article" date="2012" name="Science">
        <title>Ecological populations of bacteria act as socially cohesive units of antibiotic production and resistance.</title>
        <authorList>
            <person name="Cordero O.X."/>
            <person name="Wildschutte H."/>
            <person name="Kirkup B."/>
            <person name="Proehl S."/>
            <person name="Ngo L."/>
            <person name="Hussain F."/>
            <person name="Le Roux F."/>
            <person name="Mincer T."/>
            <person name="Polz M.F."/>
        </authorList>
    </citation>
    <scope>NUCLEOTIDE SEQUENCE [LARGE SCALE GENOMIC DNA]</scope>
    <source>
        <strain evidence="2 3">FF-238</strain>
    </source>
</reference>
<name>A0A1E5D3A9_9VIBR</name>
<evidence type="ECO:0000313" key="2">
    <source>
        <dbReference type="EMBL" id="OEE78005.1"/>
    </source>
</evidence>
<dbReference type="Proteomes" id="UP000094165">
    <property type="component" value="Unassembled WGS sequence"/>
</dbReference>